<dbReference type="InterPro" id="IPR048537">
    <property type="entry name" value="RRN6_HB"/>
</dbReference>
<feature type="region of interest" description="Disordered" evidence="1">
    <location>
        <begin position="819"/>
        <end position="913"/>
    </location>
</feature>
<dbReference type="GO" id="GO:0070860">
    <property type="term" value="C:RNA polymerase I core factor complex"/>
    <property type="evidence" value="ECO:0007669"/>
    <property type="project" value="TreeGrafter"/>
</dbReference>
<dbReference type="InterPro" id="IPR048536">
    <property type="entry name" value="Rrn6_K-rich"/>
</dbReference>
<comment type="caution">
    <text evidence="5">The sequence shown here is derived from an EMBL/GenBank/DDBJ whole genome shotgun (WGS) entry which is preliminary data.</text>
</comment>
<dbReference type="GO" id="GO:0001163">
    <property type="term" value="F:RNA polymerase I transcription regulatory region sequence-specific DNA binding"/>
    <property type="evidence" value="ECO:0007669"/>
    <property type="project" value="TreeGrafter"/>
</dbReference>
<feature type="domain" description="RRN6 helical bundle" evidence="4">
    <location>
        <begin position="629"/>
        <end position="745"/>
    </location>
</feature>
<feature type="domain" description="RRN6 beta-propeller" evidence="2">
    <location>
        <begin position="191"/>
        <end position="531"/>
    </location>
</feature>
<sequence length="913" mass="104038">MDDGLLPQHFPAGAQLAVGVRGSSMYVPNQEEAGKSGGWVRHFEDRAPFDLNELKTGKDATILDDPSNFTVDEDNDIVVGKDSTDGSQTLSVESSVDDELSNDENDENEQWKETIIKDLRWERLSPSIPSNFSVFQDVDLHKDPMFDIRYGSPISPQDYVPGTLINDITRNDYLGAVRKSKRETEKLLIFDPVVNDLFVTGNIQTAKDLRNNNDQQVVVAFCSGETNSILKLAVLPENKLHLTNRAQWLQEFFAKNVDDELGTFSSIDLKSSIKSIKIANVSSLLGRDSDTVGVLTENALYFVKIDNIDPQTSHISYSMHEPLKSTSFGDFPIADFAFNPWELQQFAVIDIKGNWGVARLPKIVKPGSRIRFIPNMKGSIFDPEELSNWKRIEWSSSYSKLLIINASKMVELDLEHDWQLEVVQAKTWSYLRDYRRIDDEFGVLLTSKEIIILSTKSENEQVSRVISWKHCLDSTDHTLRLSIQKLPLGFKMLILTCIFSKGHDKVYVHGFCHDQDRHLVQSVDGPLVFCIPHVFNGISSMHFLPYNGEEKWTVSETQGQKLWLDFLFKDTSTNRLMHCYLTNDEVSHVQDQSFAIPELMDSVSSPLPFTGRNNDQVKFFIAQVKLSLFEDEGESNDPDSEIFQKFGYQLSEAINGIVESCENQPVHIKQLQPLLSDLTTVPTKYESVEELESLLCQLSEYYRDLGVVFTDFRIISRLLVGEESVNLDFFVNKLLQCWDIVTSNSLLMTRKVFDTVLWSILKFHKSEKYDTIETELQESLTDPYSEIISHWDEDESQILEHQVSDERLMHETNRPQFLFGSQSQIPTIKSSQSRSTRRSRQPHSIQTESSFNMPFTPTEQDISSSRISASQGGLLPDTMAPAFSLMSSPTPMLSQSQNSQRPRRKKKRIRGFG</sequence>
<dbReference type="EMBL" id="BIMX01000013">
    <property type="protein sequence ID" value="GCE99837.1"/>
    <property type="molecule type" value="Genomic_DNA"/>
</dbReference>
<evidence type="ECO:0000256" key="1">
    <source>
        <dbReference type="SAM" id="MobiDB-lite"/>
    </source>
</evidence>
<dbReference type="InterPro" id="IPR019350">
    <property type="entry name" value="RNA_pol_I-sp_TIF_RRN6-like"/>
</dbReference>
<gene>
    <name evidence="5" type="ORF">ZYGM_002571</name>
</gene>
<dbReference type="PANTHER" id="PTHR28221:SF2">
    <property type="entry name" value="RNA POLYMERASE I-SPECIFIC TRANSCRIPTION INITIATION FACTOR RRN6"/>
    <property type="match status" value="1"/>
</dbReference>
<dbReference type="GO" id="GO:0042790">
    <property type="term" value="P:nucleolar large rRNA transcription by RNA polymerase I"/>
    <property type="evidence" value="ECO:0007669"/>
    <property type="project" value="TreeGrafter"/>
</dbReference>
<accession>A0A4C2E6D7</accession>
<dbReference type="PANTHER" id="PTHR28221">
    <property type="entry name" value="RNA POLYMERASE I-SPECIFIC TRANSCRIPTION INITIATION FACTOR RRN6"/>
    <property type="match status" value="1"/>
</dbReference>
<proteinExistence type="predicted"/>
<evidence type="ECO:0000259" key="2">
    <source>
        <dbReference type="Pfam" id="PF10214"/>
    </source>
</evidence>
<protein>
    <recommendedName>
        <fullName evidence="7">RNA polymerase I-specific transcription initiation factor rrn6</fullName>
    </recommendedName>
</protein>
<name>A0A4C2E6D7_9SACH</name>
<evidence type="ECO:0000313" key="5">
    <source>
        <dbReference type="EMBL" id="GCE99837.1"/>
    </source>
</evidence>
<reference evidence="5 6" key="1">
    <citation type="submission" date="2019-01" db="EMBL/GenBank/DDBJ databases">
        <title>Draft Genome Sequencing of Zygosaccharomyces mellis Ca-7.</title>
        <authorList>
            <person name="Shiwa Y."/>
            <person name="Kanesaki Y."/>
            <person name="Ishige T."/>
            <person name="Mura K."/>
            <person name="Hori T."/>
            <person name="Tamura T."/>
        </authorList>
    </citation>
    <scope>NUCLEOTIDE SEQUENCE [LARGE SCALE GENOMIC DNA]</scope>
    <source>
        <strain evidence="5 6">Ca-7</strain>
    </source>
</reference>
<feature type="compositionally biased region" description="Basic residues" evidence="1">
    <location>
        <begin position="901"/>
        <end position="913"/>
    </location>
</feature>
<feature type="compositionally biased region" description="Acidic residues" evidence="1">
    <location>
        <begin position="95"/>
        <end position="108"/>
    </location>
</feature>
<evidence type="ECO:0000313" key="6">
    <source>
        <dbReference type="Proteomes" id="UP000301737"/>
    </source>
</evidence>
<evidence type="ECO:0000259" key="4">
    <source>
        <dbReference type="Pfam" id="PF20640"/>
    </source>
</evidence>
<dbReference type="InterPro" id="IPR048535">
    <property type="entry name" value="RRN6_beta-prop"/>
</dbReference>
<feature type="compositionally biased region" description="Polar residues" evidence="1">
    <location>
        <begin position="819"/>
        <end position="829"/>
    </location>
</feature>
<dbReference type="Pfam" id="PF20639">
    <property type="entry name" value="Rrn6_K-rich"/>
    <property type="match status" value="1"/>
</dbReference>
<dbReference type="OrthoDB" id="4090074at2759"/>
<feature type="compositionally biased region" description="Polar residues" evidence="1">
    <location>
        <begin position="885"/>
        <end position="900"/>
    </location>
</feature>
<feature type="compositionally biased region" description="Polar residues" evidence="1">
    <location>
        <begin position="842"/>
        <end position="871"/>
    </location>
</feature>
<keyword evidence="6" id="KW-1185">Reference proteome</keyword>
<dbReference type="GO" id="GO:0001179">
    <property type="term" value="F:RNA polymerase I general transcription initiation factor binding"/>
    <property type="evidence" value="ECO:0007669"/>
    <property type="project" value="TreeGrafter"/>
</dbReference>
<feature type="region of interest" description="Disordered" evidence="1">
    <location>
        <begin position="77"/>
        <end position="109"/>
    </location>
</feature>
<evidence type="ECO:0008006" key="7">
    <source>
        <dbReference type="Google" id="ProtNLM"/>
    </source>
</evidence>
<feature type="domain" description="RRN6 K-rich C-terminal" evidence="3">
    <location>
        <begin position="784"/>
        <end position="912"/>
    </location>
</feature>
<dbReference type="Pfam" id="PF20640">
    <property type="entry name" value="Rrn6_HB"/>
    <property type="match status" value="1"/>
</dbReference>
<dbReference type="AlphaFoldDB" id="A0A4C2E6D7"/>
<dbReference type="Pfam" id="PF10214">
    <property type="entry name" value="Rrn6_beta-prop"/>
    <property type="match status" value="1"/>
</dbReference>
<organism evidence="5 6">
    <name type="scientific">Zygosaccharomyces mellis</name>
    <dbReference type="NCBI Taxonomy" id="42258"/>
    <lineage>
        <taxon>Eukaryota</taxon>
        <taxon>Fungi</taxon>
        <taxon>Dikarya</taxon>
        <taxon>Ascomycota</taxon>
        <taxon>Saccharomycotina</taxon>
        <taxon>Saccharomycetes</taxon>
        <taxon>Saccharomycetales</taxon>
        <taxon>Saccharomycetaceae</taxon>
        <taxon>Zygosaccharomyces</taxon>
    </lineage>
</organism>
<evidence type="ECO:0000259" key="3">
    <source>
        <dbReference type="Pfam" id="PF20639"/>
    </source>
</evidence>
<dbReference type="Proteomes" id="UP000301737">
    <property type="component" value="Unassembled WGS sequence"/>
</dbReference>